<name>A0A1M6KWC9_9CLOT</name>
<dbReference type="EMBL" id="FQZO01000006">
    <property type="protein sequence ID" value="SHJ63271.1"/>
    <property type="molecule type" value="Genomic_DNA"/>
</dbReference>
<accession>A0A1M6KWC9</accession>
<dbReference type="InterPro" id="IPR011990">
    <property type="entry name" value="TPR-like_helical_dom_sf"/>
</dbReference>
<reference evidence="2 3" key="1">
    <citation type="submission" date="2016-11" db="EMBL/GenBank/DDBJ databases">
        <authorList>
            <person name="Jaros S."/>
            <person name="Januszkiewicz K."/>
            <person name="Wedrychowicz H."/>
        </authorList>
    </citation>
    <scope>NUCLEOTIDE SEQUENCE [LARGE SCALE GENOMIC DNA]</scope>
    <source>
        <strain evidence="2 3">DSM 21864</strain>
    </source>
</reference>
<dbReference type="InterPro" id="IPR019734">
    <property type="entry name" value="TPR_rpt"/>
</dbReference>
<evidence type="ECO:0000313" key="2">
    <source>
        <dbReference type="EMBL" id="SHJ63271.1"/>
    </source>
</evidence>
<sequence>MKIFMKKSHIYTILSVILAFIFTTAIIVNKNKRFKDIVFIKDIKLTQESLEDKYYYEKAALAEKHYYENKYNEALEIYISLYEESHEEIWLLKQAEIYSILEDYEKSRELIEDAKLKKEDNKEKLKDAMNSKIMEKDAEVLNYMVFLQLMNKDFQKAIDDGKKYINIYDEYKPLIKTVFTLCLVNQDIEAAKAILKNYPVDYKSSYDLAEYACLYMILDDWEQGLNILRNAWAIDNDEHKVFDVIAQISADNSNVLIQKISTLIASHPVDNSYKLWLAKIYSMREETADNALKLLSEIKGDFDGKLQYNLIKANALQNAGNEEESHGLISTIITATGEDYRTSHTAGWYFYNKHQYDEALYYANKSMEQNKNYTDNYAFLIPEIYKSQGKGRKAEPYFRKAIYNEPYNYNIFINLGSYFWNTENNDGKALEYYCFAEKLLPNNGEIKYKMAFININKKRYDEALKILKQCILLDSSISKYHRSIGTIYMTQGNHDEGIKEIRIAYESDKKDILNLNNAGIYYITVEENIERGLYNLKAAYEKINNKTEKYVSDTIKENYNKAKELYEKYQSSPSEELLTVPDFVLFY</sequence>
<protein>
    <submittedName>
        <fullName evidence="2">Uncharacterized protein</fullName>
    </submittedName>
</protein>
<dbReference type="SUPFAM" id="SSF81901">
    <property type="entry name" value="HCP-like"/>
    <property type="match status" value="1"/>
</dbReference>
<evidence type="ECO:0000256" key="1">
    <source>
        <dbReference type="SAM" id="Coils"/>
    </source>
</evidence>
<dbReference type="OrthoDB" id="1949098at2"/>
<dbReference type="Proteomes" id="UP000184080">
    <property type="component" value="Unassembled WGS sequence"/>
</dbReference>
<keyword evidence="1" id="KW-0175">Coiled coil</keyword>
<dbReference type="SMART" id="SM00028">
    <property type="entry name" value="TPR"/>
    <property type="match status" value="7"/>
</dbReference>
<feature type="coiled-coil region" evidence="1">
    <location>
        <begin position="101"/>
        <end position="131"/>
    </location>
</feature>
<gene>
    <name evidence="2" type="ORF">SAMN05444401_3519</name>
</gene>
<evidence type="ECO:0000313" key="3">
    <source>
        <dbReference type="Proteomes" id="UP000184080"/>
    </source>
</evidence>
<dbReference type="STRING" id="1121298.SAMN05444401_3519"/>
<keyword evidence="3" id="KW-1185">Reference proteome</keyword>
<dbReference type="RefSeq" id="WP_073009740.1">
    <property type="nucleotide sequence ID" value="NZ_FQZO01000006.1"/>
</dbReference>
<dbReference type="Gene3D" id="1.25.40.10">
    <property type="entry name" value="Tetratricopeptide repeat domain"/>
    <property type="match status" value="2"/>
</dbReference>
<organism evidence="2 3">
    <name type="scientific">Clostridium amylolyticum</name>
    <dbReference type="NCBI Taxonomy" id="1121298"/>
    <lineage>
        <taxon>Bacteria</taxon>
        <taxon>Bacillati</taxon>
        <taxon>Bacillota</taxon>
        <taxon>Clostridia</taxon>
        <taxon>Eubacteriales</taxon>
        <taxon>Clostridiaceae</taxon>
        <taxon>Clostridium</taxon>
    </lineage>
</organism>
<proteinExistence type="predicted"/>
<dbReference type="SUPFAM" id="SSF48452">
    <property type="entry name" value="TPR-like"/>
    <property type="match status" value="2"/>
</dbReference>
<dbReference type="AlphaFoldDB" id="A0A1M6KWC9"/>